<keyword evidence="3" id="KW-1185">Reference proteome</keyword>
<evidence type="ECO:0000256" key="1">
    <source>
        <dbReference type="SAM" id="MobiDB-lite"/>
    </source>
</evidence>
<dbReference type="OrthoDB" id="6363808at2759"/>
<reference evidence="2" key="1">
    <citation type="submission" date="2022-01" db="EMBL/GenBank/DDBJ databases">
        <authorList>
            <person name="King R."/>
        </authorList>
    </citation>
    <scope>NUCLEOTIDE SEQUENCE</scope>
</reference>
<dbReference type="AlphaFoldDB" id="A0A9N9SHX9"/>
<feature type="compositionally biased region" description="Basic and acidic residues" evidence="1">
    <location>
        <begin position="19"/>
        <end position="40"/>
    </location>
</feature>
<evidence type="ECO:0000313" key="3">
    <source>
        <dbReference type="Proteomes" id="UP001153737"/>
    </source>
</evidence>
<accession>A0A9N9SHX9</accession>
<feature type="region of interest" description="Disordered" evidence="1">
    <location>
        <begin position="451"/>
        <end position="487"/>
    </location>
</feature>
<evidence type="ECO:0008006" key="4">
    <source>
        <dbReference type="Google" id="ProtNLM"/>
    </source>
</evidence>
<name>A0A9N9SHX9_PHACE</name>
<feature type="region of interest" description="Disordered" evidence="1">
    <location>
        <begin position="77"/>
        <end position="137"/>
    </location>
</feature>
<proteinExistence type="predicted"/>
<feature type="compositionally biased region" description="Basic residues" evidence="1">
    <location>
        <begin position="1"/>
        <end position="18"/>
    </location>
</feature>
<organism evidence="2 3">
    <name type="scientific">Phaedon cochleariae</name>
    <name type="common">Mustard beetle</name>
    <dbReference type="NCBI Taxonomy" id="80249"/>
    <lineage>
        <taxon>Eukaryota</taxon>
        <taxon>Metazoa</taxon>
        <taxon>Ecdysozoa</taxon>
        <taxon>Arthropoda</taxon>
        <taxon>Hexapoda</taxon>
        <taxon>Insecta</taxon>
        <taxon>Pterygota</taxon>
        <taxon>Neoptera</taxon>
        <taxon>Endopterygota</taxon>
        <taxon>Coleoptera</taxon>
        <taxon>Polyphaga</taxon>
        <taxon>Cucujiformia</taxon>
        <taxon>Chrysomeloidea</taxon>
        <taxon>Chrysomelidae</taxon>
        <taxon>Chrysomelinae</taxon>
        <taxon>Chrysomelini</taxon>
        <taxon>Phaedon</taxon>
    </lineage>
</organism>
<reference evidence="2" key="2">
    <citation type="submission" date="2022-10" db="EMBL/GenBank/DDBJ databases">
        <authorList>
            <consortium name="ENA_rothamsted_submissions"/>
            <consortium name="culmorum"/>
            <person name="King R."/>
        </authorList>
    </citation>
    <scope>NUCLEOTIDE SEQUENCE</scope>
</reference>
<feature type="compositionally biased region" description="Basic and acidic residues" evidence="1">
    <location>
        <begin position="477"/>
        <end position="487"/>
    </location>
</feature>
<dbReference type="Proteomes" id="UP001153737">
    <property type="component" value="Chromosome 6"/>
</dbReference>
<feature type="compositionally biased region" description="Acidic residues" evidence="1">
    <location>
        <begin position="127"/>
        <end position="137"/>
    </location>
</feature>
<protein>
    <recommendedName>
        <fullName evidence="4">Protein stoned-A</fullName>
    </recommendedName>
</protein>
<gene>
    <name evidence="2" type="ORF">PHAECO_LOCUS10159</name>
</gene>
<feature type="region of interest" description="Disordered" evidence="1">
    <location>
        <begin position="1"/>
        <end position="51"/>
    </location>
</feature>
<sequence>MHKITKGLKKKKKGKKSKHKEEDLFKPEELENYRREHQNTSEEQPAQNEEWKKFLALTSEVDDILKKTQGDLDRIKSTSFFQRKPTESEVRKKEEERIVEEKKSEELASASVTKEPTLADLGIVEVSESESDEEEDDNLFDTTYLEALEQAAVKLAYIPDSPTENPLEGDDPFDTSIAERAILGPEVLRKGKKLVPLGAAVEVLTGRVELPTCATKRPTSRRQVLKERDLLLGSFDEGADLVIGTASAVAEPIPKTLLDEDPIPLPEAPIDLSNPIPYPQALPIVTTSDNTANTAADHSDILKEFDVTAPVEDEDDLEFEALAAESLSKAAVAPEQSLPINTGANFAGEVEWGAFDAEFEKTAVEDEEVPEVDPFDTAFADKVIPDLIPNKETYTDVAILANGNNSAVFEENSLFSDDRVAGNELNTIKPCDRDLLGGSNVDLSVSSIQPPQIQTEPYSDPFDNGNNVESLSDDDFDPRASEFSKERTLSRPDVLNFSSSKTVSFDLPSTEENAFNDSNKVIKPLTPFYTRKTSIAELPESDPFDTSFATNLAPGKAELKIIESELFDPNVERNLALHDKHFNPRDETRARIDRVIQDIVNPKVEASQSIDLLAIDNDIQAKVLTPGDANSSVTELSYSDPFDTSIAKNIQPGKTELKLLESQLIASPPEQKNSDRKVDDLLLQEDHRVIAKPLSPSVSLDFSPVINDDFDPFDTSCANNILPGRAELKVIESEFI</sequence>
<evidence type="ECO:0000313" key="2">
    <source>
        <dbReference type="EMBL" id="CAG9823027.1"/>
    </source>
</evidence>
<dbReference type="EMBL" id="OU896712">
    <property type="protein sequence ID" value="CAG9823027.1"/>
    <property type="molecule type" value="Genomic_DNA"/>
</dbReference>
<feature type="compositionally biased region" description="Basic and acidic residues" evidence="1">
    <location>
        <begin position="84"/>
        <end position="106"/>
    </location>
</feature>